<reference evidence="1" key="1">
    <citation type="journal article" date="2015" name="Nature">
        <title>Complex archaea that bridge the gap between prokaryotes and eukaryotes.</title>
        <authorList>
            <person name="Spang A."/>
            <person name="Saw J.H."/>
            <person name="Jorgensen S.L."/>
            <person name="Zaremba-Niedzwiedzka K."/>
            <person name="Martijn J."/>
            <person name="Lind A.E."/>
            <person name="van Eijk R."/>
            <person name="Schleper C."/>
            <person name="Guy L."/>
            <person name="Ettema T.J."/>
        </authorList>
    </citation>
    <scope>NUCLEOTIDE SEQUENCE</scope>
</reference>
<name>A0A0F9K030_9ZZZZ</name>
<organism evidence="1">
    <name type="scientific">marine sediment metagenome</name>
    <dbReference type="NCBI Taxonomy" id="412755"/>
    <lineage>
        <taxon>unclassified sequences</taxon>
        <taxon>metagenomes</taxon>
        <taxon>ecological metagenomes</taxon>
    </lineage>
</organism>
<comment type="caution">
    <text evidence="1">The sequence shown here is derived from an EMBL/GenBank/DDBJ whole genome shotgun (WGS) entry which is preliminary data.</text>
</comment>
<evidence type="ECO:0000313" key="1">
    <source>
        <dbReference type="EMBL" id="KKM75313.1"/>
    </source>
</evidence>
<accession>A0A0F9K030</accession>
<sequence>MPVANPPAITDTQVIEWTLTGNVSAGTAQDGLRPMHAPGIILEIIVTAGQKGNTGAALFDVHKHVPAKPVTTQRDNTAGVTVYTTQGNRPDILGDNGTSTQNSIKEAAAPDVTAFLAGDFFTVDVDAANATMQDVTVSMRVQYN</sequence>
<proteinExistence type="predicted"/>
<dbReference type="EMBL" id="LAZR01008998">
    <property type="protein sequence ID" value="KKM75313.1"/>
    <property type="molecule type" value="Genomic_DNA"/>
</dbReference>
<evidence type="ECO:0008006" key="2">
    <source>
        <dbReference type="Google" id="ProtNLM"/>
    </source>
</evidence>
<protein>
    <recommendedName>
        <fullName evidence="2">Fimbrial-type adhesion domain-containing protein</fullName>
    </recommendedName>
</protein>
<dbReference type="AlphaFoldDB" id="A0A0F9K030"/>
<gene>
    <name evidence="1" type="ORF">LCGC14_1391530</name>
</gene>